<dbReference type="Pfam" id="PF00106">
    <property type="entry name" value="adh_short"/>
    <property type="match status" value="1"/>
</dbReference>
<dbReference type="InterPro" id="IPR052184">
    <property type="entry name" value="SDR_enzymes"/>
</dbReference>
<dbReference type="InParanoid" id="A0A165DLE4"/>
<dbReference type="PANTHER" id="PTHR45458:SF3">
    <property type="entry name" value="CHAIN DEHYDROGENASE (ATSC), PUTATIVE-RELATED"/>
    <property type="match status" value="1"/>
</dbReference>
<dbReference type="SUPFAM" id="SSF51735">
    <property type="entry name" value="NAD(P)-binding Rossmann-fold domains"/>
    <property type="match status" value="1"/>
</dbReference>
<evidence type="ECO:0000313" key="1">
    <source>
        <dbReference type="EMBL" id="KZT05140.1"/>
    </source>
</evidence>
<proteinExistence type="predicted"/>
<dbReference type="PANTHER" id="PTHR45458">
    <property type="entry name" value="SHORT-CHAIN DEHYDROGENASE/REDUCTASE SDR"/>
    <property type="match status" value="1"/>
</dbReference>
<dbReference type="OrthoDB" id="9876299at2759"/>
<evidence type="ECO:0000313" key="2">
    <source>
        <dbReference type="Proteomes" id="UP000076871"/>
    </source>
</evidence>
<accession>A0A165DLE4</accession>
<dbReference type="GeneID" id="63828318"/>
<dbReference type="Proteomes" id="UP000076871">
    <property type="component" value="Unassembled WGS sequence"/>
</dbReference>
<dbReference type="PRINTS" id="PR00081">
    <property type="entry name" value="GDHRDH"/>
</dbReference>
<keyword evidence="2" id="KW-1185">Reference proteome</keyword>
<dbReference type="EMBL" id="KV427632">
    <property type="protein sequence ID" value="KZT05140.1"/>
    <property type="molecule type" value="Genomic_DNA"/>
</dbReference>
<dbReference type="GO" id="GO:0016616">
    <property type="term" value="F:oxidoreductase activity, acting on the CH-OH group of donors, NAD or NADP as acceptor"/>
    <property type="evidence" value="ECO:0007669"/>
    <property type="project" value="TreeGrafter"/>
</dbReference>
<dbReference type="RefSeq" id="XP_040762880.1">
    <property type="nucleotide sequence ID" value="XM_040911290.1"/>
</dbReference>
<reference evidence="1 2" key="1">
    <citation type="journal article" date="2016" name="Mol. Biol. Evol.">
        <title>Comparative Genomics of Early-Diverging Mushroom-Forming Fungi Provides Insights into the Origins of Lignocellulose Decay Capabilities.</title>
        <authorList>
            <person name="Nagy L.G."/>
            <person name="Riley R."/>
            <person name="Tritt A."/>
            <person name="Adam C."/>
            <person name="Daum C."/>
            <person name="Floudas D."/>
            <person name="Sun H."/>
            <person name="Yadav J.S."/>
            <person name="Pangilinan J."/>
            <person name="Larsson K.H."/>
            <person name="Matsuura K."/>
            <person name="Barry K."/>
            <person name="Labutti K."/>
            <person name="Kuo R."/>
            <person name="Ohm R.A."/>
            <person name="Bhattacharya S.S."/>
            <person name="Shirouzu T."/>
            <person name="Yoshinaga Y."/>
            <person name="Martin F.M."/>
            <person name="Grigoriev I.V."/>
            <person name="Hibbett D.S."/>
        </authorList>
    </citation>
    <scope>NUCLEOTIDE SEQUENCE [LARGE SCALE GENOMIC DNA]</scope>
    <source>
        <strain evidence="1 2">93-53</strain>
    </source>
</reference>
<dbReference type="InterPro" id="IPR002347">
    <property type="entry name" value="SDR_fam"/>
</dbReference>
<sequence>MAAGVKGCKRQSSLRNSISTYAVVGASRGIGLELVHQLSSNRDNVVYAIVRKKATATHLTNNLVSTLPTGNVHIFEADVADHRALEAVAKQVTQIGGGAFDVLIHNAARMEGVNLFRGLMEYEDEDTSYKVNVLGVIPSVNAFLPLLRRGTMKKVVIIGSEGGNRDFVWKMRVSSVAAYGTTKAAEAMVAMKYAALLEYEGFTVVTLSPGVVDVSAIAVDNPTRDDAAKEIIAGLVARLRQTVPDFRTLTPEESVKRLLATIESTGPAKTGSFQSVMQS</sequence>
<gene>
    <name evidence="1" type="ORF">LAESUDRAFT_744068</name>
</gene>
<dbReference type="Gene3D" id="3.40.50.720">
    <property type="entry name" value="NAD(P)-binding Rossmann-like Domain"/>
    <property type="match status" value="1"/>
</dbReference>
<dbReference type="InterPro" id="IPR036291">
    <property type="entry name" value="NAD(P)-bd_dom_sf"/>
</dbReference>
<organism evidence="1 2">
    <name type="scientific">Laetiporus sulphureus 93-53</name>
    <dbReference type="NCBI Taxonomy" id="1314785"/>
    <lineage>
        <taxon>Eukaryota</taxon>
        <taxon>Fungi</taxon>
        <taxon>Dikarya</taxon>
        <taxon>Basidiomycota</taxon>
        <taxon>Agaricomycotina</taxon>
        <taxon>Agaricomycetes</taxon>
        <taxon>Polyporales</taxon>
        <taxon>Laetiporus</taxon>
    </lineage>
</organism>
<protein>
    <submittedName>
        <fullName evidence="1">NAD-P-binding protein</fullName>
    </submittedName>
</protein>
<name>A0A165DLE4_9APHY</name>
<dbReference type="AlphaFoldDB" id="A0A165DLE4"/>